<evidence type="ECO:0000256" key="2">
    <source>
        <dbReference type="ARBA" id="ARBA00029447"/>
    </source>
</evidence>
<dbReference type="GO" id="GO:0004888">
    <property type="term" value="F:transmembrane signaling receptor activity"/>
    <property type="evidence" value="ECO:0007669"/>
    <property type="project" value="InterPro"/>
</dbReference>
<dbReference type="SMART" id="SM00283">
    <property type="entry name" value="MA"/>
    <property type="match status" value="1"/>
</dbReference>
<dbReference type="InterPro" id="IPR051310">
    <property type="entry name" value="MCP_chemotaxis"/>
</dbReference>
<dbReference type="PRINTS" id="PR00260">
    <property type="entry name" value="CHEMTRNSDUCR"/>
</dbReference>
<dbReference type="Gene3D" id="6.10.340.10">
    <property type="match status" value="1"/>
</dbReference>
<organism evidence="8 9">
    <name type="scientific">Treponema pedis str. T A4</name>
    <dbReference type="NCBI Taxonomy" id="1291379"/>
    <lineage>
        <taxon>Bacteria</taxon>
        <taxon>Pseudomonadati</taxon>
        <taxon>Spirochaetota</taxon>
        <taxon>Spirochaetia</taxon>
        <taxon>Spirochaetales</taxon>
        <taxon>Treponemataceae</taxon>
        <taxon>Treponema</taxon>
    </lineage>
</organism>
<keyword evidence="5" id="KW-0812">Transmembrane</keyword>
<dbReference type="Pfam" id="PF22673">
    <property type="entry name" value="MCP-like_PDC_1"/>
    <property type="match status" value="1"/>
</dbReference>
<keyword evidence="5" id="KW-1133">Transmembrane helix</keyword>
<feature type="coiled-coil region" evidence="4">
    <location>
        <begin position="494"/>
        <end position="521"/>
    </location>
</feature>
<dbReference type="EMBL" id="CP004120">
    <property type="protein sequence ID" value="AGT43392.1"/>
    <property type="molecule type" value="Genomic_DNA"/>
</dbReference>
<dbReference type="GeneID" id="301091246"/>
<keyword evidence="5" id="KW-0472">Membrane</keyword>
<evidence type="ECO:0000256" key="1">
    <source>
        <dbReference type="ARBA" id="ARBA00022500"/>
    </source>
</evidence>
<evidence type="ECO:0000256" key="4">
    <source>
        <dbReference type="SAM" id="Coils"/>
    </source>
</evidence>
<evidence type="ECO:0000256" key="3">
    <source>
        <dbReference type="PROSITE-ProRule" id="PRU00284"/>
    </source>
</evidence>
<evidence type="ECO:0000256" key="5">
    <source>
        <dbReference type="SAM" id="Phobius"/>
    </source>
</evidence>
<evidence type="ECO:0000259" key="6">
    <source>
        <dbReference type="PROSITE" id="PS50111"/>
    </source>
</evidence>
<dbReference type="GO" id="GO:0005886">
    <property type="term" value="C:plasma membrane"/>
    <property type="evidence" value="ECO:0007669"/>
    <property type="project" value="TreeGrafter"/>
</dbReference>
<dbReference type="InterPro" id="IPR004090">
    <property type="entry name" value="Chemotax_Me-accpt_rcpt"/>
</dbReference>
<feature type="domain" description="Methyl-accepting transducer" evidence="6">
    <location>
        <begin position="458"/>
        <end position="680"/>
    </location>
</feature>
<dbReference type="SMART" id="SM00304">
    <property type="entry name" value="HAMP"/>
    <property type="match status" value="1"/>
</dbReference>
<keyword evidence="9" id="KW-1185">Reference proteome</keyword>
<keyword evidence="4" id="KW-0175">Coiled coil</keyword>
<evidence type="ECO:0000313" key="8">
    <source>
        <dbReference type="EMBL" id="AGT43392.1"/>
    </source>
</evidence>
<dbReference type="STRING" id="1291379.TPE_0896"/>
<dbReference type="PATRIC" id="fig|1291379.3.peg.891"/>
<dbReference type="Proteomes" id="UP000015620">
    <property type="component" value="Chromosome"/>
</dbReference>
<gene>
    <name evidence="8" type="primary">dmcB</name>
    <name evidence="8" type="ORF">TPE_0896</name>
</gene>
<sequence>MNTKNGYITPPEKIGRKTMNRKGLGFKLTFIVSAVLLAVFTGKGTYDSIRDYKRSINENTEITKNQNESFVHDIESIFAEVGQSARDMVAVIEAELNLPVEQRSRNRLLEISKVILAENETLEAFGILFEPNAFDGKDSEFKGIPLYRTNGRFLTYTNKKDGNIVIDGVDDPSKEYWYYEPIKQQNSVLCPPYDYESNIVTTLAIPIIHKGKVLGALNADINVTFIQKRVEQIPSTSKENFRVLCADTGTIIAHGVDSSKVMTNQLEVTPEFKDIFTSVAMGKSGEMLSSSQTSGLNSIFIFIPVRFKGVETKWALVSVTSISLSTREARKGMFTTAIYYTVALCLVVIVLFILIRTMISKPIQFTNNALRDIAQGDGDLTVRLPLRGNDEMTDLAVYFNRTIEKIGNSIKTVENNTYIMESIGEELSSNMTQTASSMNQINGNIDGVKQQAMTQEASVKATAATVDEIIRTIQQLNSSIETQAASVAESSASIEQMVANIDSITQTLEKANTAVENLASATEDGKRTINTSNSVTQKIAEESDGLMEASSVIQHIASQTNLLAMNAAIEAAHAGDAGKGFAVVADEIRKLAEESSVQGKNITATLKTLSGEIETLSASSKTVEEKFNVIFGLSDQVKTMSNKLMEAMKEQKHGSKEILAAIKNINTVTVEVQDGSDKMLRGGENVAYEMKKLDELTHGIAGSMNEMASGVVQINHAVQEVNEITQKNKRSIINLVNEVKKFKV</sequence>
<dbReference type="CDD" id="cd12913">
    <property type="entry name" value="PDC1_MCP_like"/>
    <property type="match status" value="1"/>
</dbReference>
<dbReference type="AlphaFoldDB" id="S5ZLD7"/>
<name>S5ZLD7_9SPIR</name>
<evidence type="ECO:0000313" key="9">
    <source>
        <dbReference type="Proteomes" id="UP000015620"/>
    </source>
</evidence>
<reference evidence="8 9" key="1">
    <citation type="journal article" date="2013" name="PLoS ONE">
        <title>Genome-Wide Relatedness of Treponema pedis, from Gingiva and Necrotic Skin Lesions of Pigs, with the Human Oral Pathogen Treponema denticola.</title>
        <authorList>
            <person name="Svartstrom O."/>
            <person name="Mushtaq M."/>
            <person name="Pringle M."/>
            <person name="Segerman B."/>
        </authorList>
    </citation>
    <scope>NUCLEOTIDE SEQUENCE [LARGE SCALE GENOMIC DNA]</scope>
    <source>
        <strain evidence="8">T A4</strain>
    </source>
</reference>
<dbReference type="GO" id="GO:0006935">
    <property type="term" value="P:chemotaxis"/>
    <property type="evidence" value="ECO:0007669"/>
    <property type="project" value="UniProtKB-KW"/>
</dbReference>
<dbReference type="PROSITE" id="PS50111">
    <property type="entry name" value="CHEMOTAXIS_TRANSDUC_2"/>
    <property type="match status" value="1"/>
</dbReference>
<evidence type="ECO:0000259" key="7">
    <source>
        <dbReference type="PROSITE" id="PS50885"/>
    </source>
</evidence>
<dbReference type="KEGG" id="tped:TPE_0896"/>
<dbReference type="PANTHER" id="PTHR43531:SF11">
    <property type="entry name" value="METHYL-ACCEPTING CHEMOTAXIS PROTEIN 3"/>
    <property type="match status" value="1"/>
</dbReference>
<protein>
    <submittedName>
        <fullName evidence="8">Methyl-accepting chemotaxis protein DmcB</fullName>
    </submittedName>
</protein>
<dbReference type="Pfam" id="PF00672">
    <property type="entry name" value="HAMP"/>
    <property type="match status" value="1"/>
</dbReference>
<dbReference type="RefSeq" id="WP_020964692.1">
    <property type="nucleotide sequence ID" value="NC_022097.1"/>
</dbReference>
<proteinExistence type="inferred from homology"/>
<feature type="domain" description="HAMP" evidence="7">
    <location>
        <begin position="357"/>
        <end position="411"/>
    </location>
</feature>
<comment type="similarity">
    <text evidence="2">Belongs to the methyl-accepting chemotaxis (MCP) protein family.</text>
</comment>
<dbReference type="HOGENOM" id="CLU_000445_107_19_12"/>
<dbReference type="Gene3D" id="1.10.287.950">
    <property type="entry name" value="Methyl-accepting chemotaxis protein"/>
    <property type="match status" value="1"/>
</dbReference>
<dbReference type="Gene3D" id="3.30.450.20">
    <property type="entry name" value="PAS domain"/>
    <property type="match status" value="2"/>
</dbReference>
<dbReference type="PROSITE" id="PS50885">
    <property type="entry name" value="HAMP"/>
    <property type="match status" value="1"/>
</dbReference>
<dbReference type="InterPro" id="IPR004089">
    <property type="entry name" value="MCPsignal_dom"/>
</dbReference>
<dbReference type="OrthoDB" id="343970at2"/>
<feature type="transmembrane region" description="Helical" evidence="5">
    <location>
        <begin position="24"/>
        <end position="46"/>
    </location>
</feature>
<feature type="transmembrane region" description="Helical" evidence="5">
    <location>
        <begin position="337"/>
        <end position="359"/>
    </location>
</feature>
<accession>S5ZLD7</accession>
<dbReference type="Pfam" id="PF00015">
    <property type="entry name" value="MCPsignal"/>
    <property type="match status" value="1"/>
</dbReference>
<dbReference type="GO" id="GO:0007165">
    <property type="term" value="P:signal transduction"/>
    <property type="evidence" value="ECO:0007669"/>
    <property type="project" value="UniProtKB-KW"/>
</dbReference>
<keyword evidence="3" id="KW-0807">Transducer</keyword>
<keyword evidence="1" id="KW-0145">Chemotaxis</keyword>
<dbReference type="CDD" id="cd06225">
    <property type="entry name" value="HAMP"/>
    <property type="match status" value="1"/>
</dbReference>
<dbReference type="InterPro" id="IPR003660">
    <property type="entry name" value="HAMP_dom"/>
</dbReference>
<dbReference type="SUPFAM" id="SSF58104">
    <property type="entry name" value="Methyl-accepting chemotaxis protein (MCP) signaling domain"/>
    <property type="match status" value="1"/>
</dbReference>
<dbReference type="PANTHER" id="PTHR43531">
    <property type="entry name" value="PROTEIN ICFG"/>
    <property type="match status" value="1"/>
</dbReference>